<comment type="cofactor">
    <cofactor evidence="1">
        <name>Zn(2+)</name>
        <dbReference type="ChEBI" id="CHEBI:29105"/>
    </cofactor>
</comment>
<keyword evidence="5" id="KW-0560">Oxidoreductase</keyword>
<evidence type="ECO:0000256" key="4">
    <source>
        <dbReference type="ARBA" id="ARBA00022833"/>
    </source>
</evidence>
<dbReference type="FunFam" id="3.40.50.720:FF:000068">
    <property type="entry name" value="Sorbitol dehydrogenase"/>
    <property type="match status" value="1"/>
</dbReference>
<dbReference type="AlphaFoldDB" id="A0A9Q0MC20"/>
<keyword evidence="11" id="KW-1185">Reference proteome</keyword>
<evidence type="ECO:0000256" key="6">
    <source>
        <dbReference type="ARBA" id="ARBA00023027"/>
    </source>
</evidence>
<dbReference type="Gene3D" id="3.90.180.10">
    <property type="entry name" value="Medium-chain alcohol dehydrogenases, catalytic domain"/>
    <property type="match status" value="1"/>
</dbReference>
<evidence type="ECO:0000313" key="10">
    <source>
        <dbReference type="EMBL" id="KAJ6223578.1"/>
    </source>
</evidence>
<dbReference type="PANTHER" id="PTHR43161">
    <property type="entry name" value="SORBITOL DEHYDROGENASE"/>
    <property type="match status" value="1"/>
</dbReference>
<dbReference type="SUPFAM" id="SSF51735">
    <property type="entry name" value="NAD(P)-binding Rossmann-fold domains"/>
    <property type="match status" value="1"/>
</dbReference>
<dbReference type="GO" id="GO:0006062">
    <property type="term" value="P:sorbitol catabolic process"/>
    <property type="evidence" value="ECO:0007669"/>
    <property type="project" value="TreeGrafter"/>
</dbReference>
<evidence type="ECO:0000256" key="2">
    <source>
        <dbReference type="ARBA" id="ARBA00008072"/>
    </source>
</evidence>
<dbReference type="OMA" id="INHPARW"/>
<gene>
    <name evidence="10" type="ORF">RDWZM_002123</name>
</gene>
<name>A0A9Q0MC20_BLOTA</name>
<accession>A0A9Q0MC20</accession>
<evidence type="ECO:0000313" key="11">
    <source>
        <dbReference type="Proteomes" id="UP001142055"/>
    </source>
</evidence>
<reference evidence="10" key="1">
    <citation type="submission" date="2022-12" db="EMBL/GenBank/DDBJ databases">
        <title>Genome assemblies of Blomia tropicalis.</title>
        <authorList>
            <person name="Cui Y."/>
        </authorList>
    </citation>
    <scope>NUCLEOTIDE SEQUENCE</scope>
    <source>
        <tissue evidence="10">Adult mites</tissue>
    </source>
</reference>
<dbReference type="InterPro" id="IPR013154">
    <property type="entry name" value="ADH-like_N"/>
</dbReference>
<feature type="domain" description="Enoyl reductase (ER)" evidence="9">
    <location>
        <begin position="17"/>
        <end position="351"/>
    </location>
</feature>
<dbReference type="Pfam" id="PF08240">
    <property type="entry name" value="ADH_N"/>
    <property type="match status" value="1"/>
</dbReference>
<evidence type="ECO:0000256" key="1">
    <source>
        <dbReference type="ARBA" id="ARBA00001947"/>
    </source>
</evidence>
<dbReference type="Proteomes" id="UP001142055">
    <property type="component" value="Chromosome 1"/>
</dbReference>
<dbReference type="SMART" id="SM00829">
    <property type="entry name" value="PKS_ER"/>
    <property type="match status" value="1"/>
</dbReference>
<dbReference type="GO" id="GO:0003939">
    <property type="term" value="F:L-iditol 2-dehydrogenase (NAD+) activity"/>
    <property type="evidence" value="ECO:0007669"/>
    <property type="project" value="TreeGrafter"/>
</dbReference>
<dbReference type="InterPro" id="IPR013149">
    <property type="entry name" value="ADH-like_C"/>
</dbReference>
<evidence type="ECO:0000256" key="3">
    <source>
        <dbReference type="ARBA" id="ARBA00022723"/>
    </source>
</evidence>
<organism evidence="10 11">
    <name type="scientific">Blomia tropicalis</name>
    <name type="common">Mite</name>
    <dbReference type="NCBI Taxonomy" id="40697"/>
    <lineage>
        <taxon>Eukaryota</taxon>
        <taxon>Metazoa</taxon>
        <taxon>Ecdysozoa</taxon>
        <taxon>Arthropoda</taxon>
        <taxon>Chelicerata</taxon>
        <taxon>Arachnida</taxon>
        <taxon>Acari</taxon>
        <taxon>Acariformes</taxon>
        <taxon>Sarcoptiformes</taxon>
        <taxon>Astigmata</taxon>
        <taxon>Glycyphagoidea</taxon>
        <taxon>Echimyopodidae</taxon>
        <taxon>Blomia</taxon>
    </lineage>
</organism>
<evidence type="ECO:0000256" key="7">
    <source>
        <dbReference type="ARBA" id="ARBA00026132"/>
    </source>
</evidence>
<dbReference type="SUPFAM" id="SSF50129">
    <property type="entry name" value="GroES-like"/>
    <property type="match status" value="1"/>
</dbReference>
<comment type="caution">
    <text evidence="10">The sequence shown here is derived from an EMBL/GenBank/DDBJ whole genome shotgun (WGS) entry which is preliminary data.</text>
</comment>
<dbReference type="Gene3D" id="3.40.50.720">
    <property type="entry name" value="NAD(P)-binding Rossmann-like Domain"/>
    <property type="match status" value="1"/>
</dbReference>
<dbReference type="Pfam" id="PF00107">
    <property type="entry name" value="ADH_zinc_N"/>
    <property type="match status" value="1"/>
</dbReference>
<dbReference type="InterPro" id="IPR011032">
    <property type="entry name" value="GroES-like_sf"/>
</dbReference>
<dbReference type="GO" id="GO:0046872">
    <property type="term" value="F:metal ion binding"/>
    <property type="evidence" value="ECO:0007669"/>
    <property type="project" value="UniProtKB-KW"/>
</dbReference>
<proteinExistence type="inferred from homology"/>
<evidence type="ECO:0000256" key="8">
    <source>
        <dbReference type="ARBA" id="ARBA00032485"/>
    </source>
</evidence>
<keyword evidence="3" id="KW-0479">Metal-binding</keyword>
<comment type="similarity">
    <text evidence="2">Belongs to the zinc-containing alcohol dehydrogenase family.</text>
</comment>
<sequence>MSPIPENFKNEAYILHGLDDARFQPWELPRKPGPNEVLLRSLTTGICGSDIHYLKEMRLGNIIITHPIVLGHEASAEVIEVGSEVTNVAPGDLVTYEPSVTCLKCEYCDNKDYNLCEYATSTCPPYTGSLTYYFVHHAKFTFKVPKHVTPEEAALVEPVCVAVHACRRGKVTVGDKVFITGSGPIGLLMLIVSKAYGANRVVITDINEERLKLARELGADETILVTKEHTEKDLVERVKQSFGGILPNVTFECSGVAVNFRLVMLTTKSAGMCVFVGMGPTEITLPVAEAANREVDIRSCHRYKGAFPAAIELVASGKYPFKKLITHRFTLKDSAKAFDTVISGKGVKVMIKVGDQ</sequence>
<protein>
    <recommendedName>
        <fullName evidence="7">Sorbitol dehydrogenase</fullName>
    </recommendedName>
    <alternativeName>
        <fullName evidence="8">Polyol dehydrogenase</fullName>
    </alternativeName>
</protein>
<evidence type="ECO:0000259" key="9">
    <source>
        <dbReference type="SMART" id="SM00829"/>
    </source>
</evidence>
<dbReference type="CDD" id="cd05285">
    <property type="entry name" value="sorbitol_DH"/>
    <property type="match status" value="1"/>
</dbReference>
<keyword evidence="6" id="KW-0520">NAD</keyword>
<dbReference type="InterPro" id="IPR020843">
    <property type="entry name" value="ER"/>
</dbReference>
<dbReference type="InterPro" id="IPR036291">
    <property type="entry name" value="NAD(P)-bd_dom_sf"/>
</dbReference>
<dbReference type="InterPro" id="IPR045306">
    <property type="entry name" value="SDH-like"/>
</dbReference>
<dbReference type="EMBL" id="JAPWDV010000001">
    <property type="protein sequence ID" value="KAJ6223578.1"/>
    <property type="molecule type" value="Genomic_DNA"/>
</dbReference>
<keyword evidence="4" id="KW-0862">Zinc</keyword>
<evidence type="ECO:0000256" key="5">
    <source>
        <dbReference type="ARBA" id="ARBA00023002"/>
    </source>
</evidence>
<dbReference type="PANTHER" id="PTHR43161:SF9">
    <property type="entry name" value="SORBITOL DEHYDROGENASE"/>
    <property type="match status" value="1"/>
</dbReference>